<accession>A0AAV9JD46</accession>
<dbReference type="EMBL" id="JAVFHQ010000035">
    <property type="protein sequence ID" value="KAK4543045.1"/>
    <property type="molecule type" value="Genomic_DNA"/>
</dbReference>
<evidence type="ECO:0000256" key="5">
    <source>
        <dbReference type="ARBA" id="ARBA00023136"/>
    </source>
</evidence>
<keyword evidence="8" id="KW-1185">Reference proteome</keyword>
<dbReference type="AlphaFoldDB" id="A0AAV9JD46"/>
<dbReference type="GO" id="GO:0016020">
    <property type="term" value="C:membrane"/>
    <property type="evidence" value="ECO:0007669"/>
    <property type="project" value="UniProtKB-SubCell"/>
</dbReference>
<comment type="caution">
    <text evidence="7">The sequence shown here is derived from an EMBL/GenBank/DDBJ whole genome shotgun (WGS) entry which is preliminary data.</text>
</comment>
<evidence type="ECO:0000256" key="2">
    <source>
        <dbReference type="ARBA" id="ARBA00022448"/>
    </source>
</evidence>
<evidence type="ECO:0000313" key="7">
    <source>
        <dbReference type="EMBL" id="KAK4543045.1"/>
    </source>
</evidence>
<evidence type="ECO:0000256" key="6">
    <source>
        <dbReference type="SAM" id="Phobius"/>
    </source>
</evidence>
<keyword evidence="2" id="KW-0813">Transport</keyword>
<keyword evidence="5 6" id="KW-0472">Membrane</keyword>
<evidence type="ECO:0000313" key="8">
    <source>
        <dbReference type="Proteomes" id="UP001324427"/>
    </source>
</evidence>
<evidence type="ECO:0000256" key="3">
    <source>
        <dbReference type="ARBA" id="ARBA00022692"/>
    </source>
</evidence>
<evidence type="ECO:0000256" key="1">
    <source>
        <dbReference type="ARBA" id="ARBA00004141"/>
    </source>
</evidence>
<gene>
    <name evidence="7" type="ORF">LTR36_005822</name>
</gene>
<sequence>MYRSVDDKMKKDSTLQPLDRFESRREGVVEDTGLDVLGLQSEIQRDMSPLAIISVGWNITNSWAGIAATMALSIASGGTVTLIYGLIVVLIVGGLSAASLAEIASVYPTAGGQYHWTSILAPKKWSRGLVSTFGLLSDLP</sequence>
<comment type="subcellular location">
    <subcellularLocation>
        <location evidence="1">Membrane</location>
        <topology evidence="1">Multi-pass membrane protein</topology>
    </subcellularLocation>
</comment>
<dbReference type="Pfam" id="PF13520">
    <property type="entry name" value="AA_permease_2"/>
    <property type="match status" value="1"/>
</dbReference>
<keyword evidence="3 6" id="KW-0812">Transmembrane</keyword>
<feature type="transmembrane region" description="Helical" evidence="6">
    <location>
        <begin position="81"/>
        <end position="101"/>
    </location>
</feature>
<dbReference type="GO" id="GO:0022857">
    <property type="term" value="F:transmembrane transporter activity"/>
    <property type="evidence" value="ECO:0007669"/>
    <property type="project" value="InterPro"/>
</dbReference>
<dbReference type="PANTHER" id="PTHR45649">
    <property type="entry name" value="AMINO-ACID PERMEASE BAT1"/>
    <property type="match status" value="1"/>
</dbReference>
<reference evidence="7 8" key="1">
    <citation type="submission" date="2021-11" db="EMBL/GenBank/DDBJ databases">
        <title>Black yeast isolated from Biological Soil Crust.</title>
        <authorList>
            <person name="Kurbessoian T."/>
        </authorList>
    </citation>
    <scope>NUCLEOTIDE SEQUENCE [LARGE SCALE GENOMIC DNA]</scope>
    <source>
        <strain evidence="7 8">CCFEE 5522</strain>
    </source>
</reference>
<protein>
    <recommendedName>
        <fullName evidence="9">Amino acid transporter</fullName>
    </recommendedName>
</protein>
<name>A0AAV9JD46_9PEZI</name>
<evidence type="ECO:0008006" key="9">
    <source>
        <dbReference type="Google" id="ProtNLM"/>
    </source>
</evidence>
<dbReference type="Proteomes" id="UP001324427">
    <property type="component" value="Unassembled WGS sequence"/>
</dbReference>
<dbReference type="PANTHER" id="PTHR45649:SF19">
    <property type="entry name" value="TRANSPORTER, PUTATIVE (EUROFUNG)-RELATED"/>
    <property type="match status" value="1"/>
</dbReference>
<organism evidence="7 8">
    <name type="scientific">Oleoguttula mirabilis</name>
    <dbReference type="NCBI Taxonomy" id="1507867"/>
    <lineage>
        <taxon>Eukaryota</taxon>
        <taxon>Fungi</taxon>
        <taxon>Dikarya</taxon>
        <taxon>Ascomycota</taxon>
        <taxon>Pezizomycotina</taxon>
        <taxon>Dothideomycetes</taxon>
        <taxon>Dothideomycetidae</taxon>
        <taxon>Mycosphaerellales</taxon>
        <taxon>Teratosphaeriaceae</taxon>
        <taxon>Oleoguttula</taxon>
    </lineage>
</organism>
<evidence type="ECO:0000256" key="4">
    <source>
        <dbReference type="ARBA" id="ARBA00022989"/>
    </source>
</evidence>
<keyword evidence="4 6" id="KW-1133">Transmembrane helix</keyword>
<dbReference type="Gene3D" id="1.20.1740.10">
    <property type="entry name" value="Amino acid/polyamine transporter I"/>
    <property type="match status" value="1"/>
</dbReference>
<feature type="transmembrane region" description="Helical" evidence="6">
    <location>
        <begin position="50"/>
        <end position="75"/>
    </location>
</feature>
<proteinExistence type="predicted"/>
<dbReference type="InterPro" id="IPR002293">
    <property type="entry name" value="AA/rel_permease1"/>
</dbReference>